<dbReference type="Proteomes" id="UP000434172">
    <property type="component" value="Unassembled WGS sequence"/>
</dbReference>
<proteinExistence type="predicted"/>
<dbReference type="EMBL" id="WOWK01000008">
    <property type="protein sequence ID" value="KAF0330290.1"/>
    <property type="molecule type" value="Genomic_DNA"/>
</dbReference>
<evidence type="ECO:0000313" key="2">
    <source>
        <dbReference type="Proteomes" id="UP000434172"/>
    </source>
</evidence>
<name>A0A8H3WPB3_9PEZI</name>
<accession>A0A8H3WPB3</accession>
<organism evidence="1 2">
    <name type="scientific">Colletotrichum asianum</name>
    <dbReference type="NCBI Taxonomy" id="702518"/>
    <lineage>
        <taxon>Eukaryota</taxon>
        <taxon>Fungi</taxon>
        <taxon>Dikarya</taxon>
        <taxon>Ascomycota</taxon>
        <taxon>Pezizomycotina</taxon>
        <taxon>Sordariomycetes</taxon>
        <taxon>Hypocreomycetidae</taxon>
        <taxon>Glomerellales</taxon>
        <taxon>Glomerellaceae</taxon>
        <taxon>Colletotrichum</taxon>
        <taxon>Colletotrichum gloeosporioides species complex</taxon>
    </lineage>
</organism>
<comment type="caution">
    <text evidence="1">The sequence shown here is derived from an EMBL/GenBank/DDBJ whole genome shotgun (WGS) entry which is preliminary data.</text>
</comment>
<keyword evidence="2" id="KW-1185">Reference proteome</keyword>
<reference evidence="1 2" key="1">
    <citation type="submission" date="2019-12" db="EMBL/GenBank/DDBJ databases">
        <title>A genome sequence resource for the geographically widespread anthracnose pathogen Colletotrichum asianum.</title>
        <authorList>
            <person name="Meng Y."/>
        </authorList>
    </citation>
    <scope>NUCLEOTIDE SEQUENCE [LARGE SCALE GENOMIC DNA]</scope>
    <source>
        <strain evidence="1 2">ICMP 18580</strain>
    </source>
</reference>
<evidence type="ECO:0000313" key="1">
    <source>
        <dbReference type="EMBL" id="KAF0330290.1"/>
    </source>
</evidence>
<sequence length="83" mass="9076">MNGDIVTRFSPAASHIVRRPGKSLSIFRASRGGCGDSANDSVKPVCHVLSKHAHGLGVLGRNIVWWWWRRAGKKSMHAGEGTR</sequence>
<gene>
    <name evidence="1" type="ORF">GQ607_002620</name>
</gene>
<dbReference type="AlphaFoldDB" id="A0A8H3WPB3"/>
<protein>
    <submittedName>
        <fullName evidence="1">Uncharacterized protein</fullName>
    </submittedName>
</protein>